<reference evidence="2" key="1">
    <citation type="submission" date="2023-08" db="EMBL/GenBank/DDBJ databases">
        <title>A de novo genome assembly of Solanum verrucosum Schlechtendal, a Mexican diploid species geographically isolated from the other diploid A-genome species in potato relatives.</title>
        <authorList>
            <person name="Hosaka K."/>
        </authorList>
    </citation>
    <scope>NUCLEOTIDE SEQUENCE</scope>
    <source>
        <tissue evidence="2">Young leaves</tissue>
    </source>
</reference>
<evidence type="ECO:0000259" key="1">
    <source>
        <dbReference type="Pfam" id="PF03732"/>
    </source>
</evidence>
<dbReference type="EMBL" id="CP133622">
    <property type="protein sequence ID" value="WMV54569.1"/>
    <property type="molecule type" value="Genomic_DNA"/>
</dbReference>
<dbReference type="Proteomes" id="UP001234989">
    <property type="component" value="Chromosome 11"/>
</dbReference>
<accession>A0AAF0UZZ1</accession>
<evidence type="ECO:0000313" key="2">
    <source>
        <dbReference type="EMBL" id="WMV54569.1"/>
    </source>
</evidence>
<organism evidence="2 3">
    <name type="scientific">Solanum verrucosum</name>
    <dbReference type="NCBI Taxonomy" id="315347"/>
    <lineage>
        <taxon>Eukaryota</taxon>
        <taxon>Viridiplantae</taxon>
        <taxon>Streptophyta</taxon>
        <taxon>Embryophyta</taxon>
        <taxon>Tracheophyta</taxon>
        <taxon>Spermatophyta</taxon>
        <taxon>Magnoliopsida</taxon>
        <taxon>eudicotyledons</taxon>
        <taxon>Gunneridae</taxon>
        <taxon>Pentapetalae</taxon>
        <taxon>asterids</taxon>
        <taxon>lamiids</taxon>
        <taxon>Solanales</taxon>
        <taxon>Solanaceae</taxon>
        <taxon>Solanoideae</taxon>
        <taxon>Solaneae</taxon>
        <taxon>Solanum</taxon>
    </lineage>
</organism>
<name>A0AAF0UZZ1_SOLVR</name>
<protein>
    <recommendedName>
        <fullName evidence="1">Retrotransposon gag domain-containing protein</fullName>
    </recommendedName>
</protein>
<feature type="domain" description="Retrotransposon gag" evidence="1">
    <location>
        <begin position="159"/>
        <end position="209"/>
    </location>
</feature>
<dbReference type="AlphaFoldDB" id="A0AAF0UZZ1"/>
<keyword evidence="3" id="KW-1185">Reference proteome</keyword>
<gene>
    <name evidence="2" type="ORF">MTR67_047954</name>
</gene>
<evidence type="ECO:0000313" key="3">
    <source>
        <dbReference type="Proteomes" id="UP001234989"/>
    </source>
</evidence>
<sequence>MFRQPPLTGHLTAREGLNGSWKWVCGKKSLRGGFPSNWSRTTTRGAWREVVQSINLKKKKGEARAQGQVSILNRLWALISRIWLLEELMLEGMRGRMWNKNLLPKLLKFWYEREVFKSEGLHKDKPPDFHGSKVEKDPQGFIDEVYKILIIMVLPLEMRETKVLEFINLRQGSMSVREYARKFTQLSKYAPTMVVDSRARMSKFVSGVSKMVVKEWGTAMLIHDMDISRLMVHAQQIEEEKHKEKSREAKKRSNRFVKNPSWSMGSPRWAVKLTTTHYGAREKKAEHVPRRGSLLATGQGPWVSKEHAKLHTDHEIVCEGFLSSLEFRVNFKRLYLLAQNELGVP</sequence>
<proteinExistence type="predicted"/>
<dbReference type="InterPro" id="IPR005162">
    <property type="entry name" value="Retrotrans_gag_dom"/>
</dbReference>
<dbReference type="Pfam" id="PF03732">
    <property type="entry name" value="Retrotrans_gag"/>
    <property type="match status" value="1"/>
</dbReference>